<keyword evidence="2" id="KW-0804">Transcription</keyword>
<evidence type="ECO:0000313" key="6">
    <source>
        <dbReference type="Proteomes" id="UP001346149"/>
    </source>
</evidence>
<dbReference type="GO" id="GO:0005634">
    <property type="term" value="C:nucleus"/>
    <property type="evidence" value="ECO:0007669"/>
    <property type="project" value="TreeGrafter"/>
</dbReference>
<accession>A0AAN7LNW7</accession>
<dbReference type="Proteomes" id="UP001346149">
    <property type="component" value="Unassembled WGS sequence"/>
</dbReference>
<sequence length="516" mass="56466">MKCPYCSSAQGRCATTSSGRSITECASCGRVVEERHHYPHHFFHLRAHDNPLPLVTSDLAQPSTSNLSSAAGYDAEADPFEPTGFITAFSTWSLEPRPLSLRSSLSFSGHLAELERMLESSNPSAPSSSPVAVDNLRAYMQIVDVASILGLDYYISEHAFKLFRDCCSATCLRNRSVEALATAALVQAIREAQEPRTLQEISIAANVPQKEIGKYIKILGEALQLSQPINSNSISVHMPRFCSLLQLNKSAQVLATHIGEVVINKCFCTRRNPISISAAAIYLACQLEDKRKTQAEICKVTGLTEVTLRKVYKELLDNWDDLLPSNYTPAVPPEKAFPTTAIASNRASSAVPKTEMIDLTSSERDTKLAETNLNKPMEGLELSRSREDLESRSGLSGASTVHNQHQHQHQHQPQGFCQPWLSFGPSSEMEVDIKEILSKGKELDKDDMELRGAASLLKSSHISGLGANAVPWLSQTSAPPGSDLNYSFVQQAKSTPGHYEVKPGENPNESGNVNLF</sequence>
<dbReference type="FunFam" id="1.10.472.10:FF:000050">
    <property type="entry name" value="Transcription initiation factor TFIIB"/>
    <property type="match status" value="1"/>
</dbReference>
<feature type="compositionally biased region" description="Polar residues" evidence="3">
    <location>
        <begin position="507"/>
        <end position="516"/>
    </location>
</feature>
<dbReference type="InterPro" id="IPR036915">
    <property type="entry name" value="Cyclin-like_sf"/>
</dbReference>
<dbReference type="FunFam" id="1.10.472.10:FF:000045">
    <property type="entry name" value="Transcription initiation factor IIB"/>
    <property type="match status" value="1"/>
</dbReference>
<dbReference type="AlphaFoldDB" id="A0AAN7LNW7"/>
<feature type="domain" description="Cyclin-like" evidence="4">
    <location>
        <begin position="140"/>
        <end position="221"/>
    </location>
</feature>
<dbReference type="EMBL" id="JAXQNO010000014">
    <property type="protein sequence ID" value="KAK4784446.1"/>
    <property type="molecule type" value="Genomic_DNA"/>
</dbReference>
<dbReference type="InterPro" id="IPR013150">
    <property type="entry name" value="TFIIB_cyclin"/>
</dbReference>
<feature type="region of interest" description="Disordered" evidence="3">
    <location>
        <begin position="362"/>
        <end position="417"/>
    </location>
</feature>
<dbReference type="PANTHER" id="PTHR11618">
    <property type="entry name" value="TRANSCRIPTION INITIATION FACTOR IIB-RELATED"/>
    <property type="match status" value="1"/>
</dbReference>
<dbReference type="SUPFAM" id="SSF47954">
    <property type="entry name" value="Cyclin-like"/>
    <property type="match status" value="2"/>
</dbReference>
<dbReference type="CDD" id="cd20550">
    <property type="entry name" value="CYCLIN_TFIIB_archaea_like_rpt2"/>
    <property type="match status" value="1"/>
</dbReference>
<feature type="region of interest" description="Disordered" evidence="3">
    <location>
        <begin position="495"/>
        <end position="516"/>
    </location>
</feature>
<dbReference type="Pfam" id="PF00382">
    <property type="entry name" value="TFIIB"/>
    <property type="match status" value="2"/>
</dbReference>
<evidence type="ECO:0000256" key="2">
    <source>
        <dbReference type="ARBA" id="ARBA00023163"/>
    </source>
</evidence>
<dbReference type="InterPro" id="IPR013763">
    <property type="entry name" value="Cyclin-like_dom"/>
</dbReference>
<proteinExistence type="predicted"/>
<organism evidence="5 6">
    <name type="scientific">Trapa natans</name>
    <name type="common">Water chestnut</name>
    <dbReference type="NCBI Taxonomy" id="22666"/>
    <lineage>
        <taxon>Eukaryota</taxon>
        <taxon>Viridiplantae</taxon>
        <taxon>Streptophyta</taxon>
        <taxon>Embryophyta</taxon>
        <taxon>Tracheophyta</taxon>
        <taxon>Spermatophyta</taxon>
        <taxon>Magnoliopsida</taxon>
        <taxon>eudicotyledons</taxon>
        <taxon>Gunneridae</taxon>
        <taxon>Pentapetalae</taxon>
        <taxon>rosids</taxon>
        <taxon>malvids</taxon>
        <taxon>Myrtales</taxon>
        <taxon>Lythraceae</taxon>
        <taxon>Trapa</taxon>
    </lineage>
</organism>
<keyword evidence="6" id="KW-1185">Reference proteome</keyword>
<feature type="domain" description="Cyclin-like" evidence="4">
    <location>
        <begin position="236"/>
        <end position="317"/>
    </location>
</feature>
<comment type="caution">
    <text evidence="5">The sequence shown here is derived from an EMBL/GenBank/DDBJ whole genome shotgun (WGS) entry which is preliminary data.</text>
</comment>
<evidence type="ECO:0000313" key="5">
    <source>
        <dbReference type="EMBL" id="KAK4784446.1"/>
    </source>
</evidence>
<evidence type="ECO:0000259" key="4">
    <source>
        <dbReference type="SMART" id="SM00385"/>
    </source>
</evidence>
<dbReference type="SMART" id="SM00385">
    <property type="entry name" value="CYCLIN"/>
    <property type="match status" value="2"/>
</dbReference>
<dbReference type="GO" id="GO:0070897">
    <property type="term" value="P:transcription preinitiation complex assembly"/>
    <property type="evidence" value="ECO:0007669"/>
    <property type="project" value="InterPro"/>
</dbReference>
<evidence type="ECO:0000256" key="3">
    <source>
        <dbReference type="SAM" id="MobiDB-lite"/>
    </source>
</evidence>
<reference evidence="5 6" key="1">
    <citation type="journal article" date="2023" name="Hortic Res">
        <title>Pangenome of water caltrop reveals structural variations and asymmetric subgenome divergence after allopolyploidization.</title>
        <authorList>
            <person name="Zhang X."/>
            <person name="Chen Y."/>
            <person name="Wang L."/>
            <person name="Yuan Y."/>
            <person name="Fang M."/>
            <person name="Shi L."/>
            <person name="Lu R."/>
            <person name="Comes H.P."/>
            <person name="Ma Y."/>
            <person name="Chen Y."/>
            <person name="Huang G."/>
            <person name="Zhou Y."/>
            <person name="Zheng Z."/>
            <person name="Qiu Y."/>
        </authorList>
    </citation>
    <scope>NUCLEOTIDE SEQUENCE [LARGE SCALE GENOMIC DNA]</scope>
    <source>
        <strain evidence="5">F231</strain>
    </source>
</reference>
<dbReference type="InterPro" id="IPR000812">
    <property type="entry name" value="TFIIB"/>
</dbReference>
<dbReference type="GO" id="GO:0017025">
    <property type="term" value="F:TBP-class protein binding"/>
    <property type="evidence" value="ECO:0007669"/>
    <property type="project" value="InterPro"/>
</dbReference>
<protein>
    <recommendedName>
        <fullName evidence="4">Cyclin-like domain-containing protein</fullName>
    </recommendedName>
</protein>
<evidence type="ECO:0000256" key="1">
    <source>
        <dbReference type="ARBA" id="ARBA00023015"/>
    </source>
</evidence>
<keyword evidence="1" id="KW-0805">Transcription regulation</keyword>
<dbReference type="PRINTS" id="PR00685">
    <property type="entry name" value="TIFACTORIIB"/>
</dbReference>
<dbReference type="PANTHER" id="PTHR11618:SF13">
    <property type="entry name" value="TRANSCRIPTION INITIATION FACTOR IIB"/>
    <property type="match status" value="1"/>
</dbReference>
<dbReference type="Gene3D" id="1.10.472.10">
    <property type="entry name" value="Cyclin-like"/>
    <property type="match status" value="2"/>
</dbReference>
<dbReference type="GO" id="GO:0097550">
    <property type="term" value="C:transcription preinitiation complex"/>
    <property type="evidence" value="ECO:0007669"/>
    <property type="project" value="TreeGrafter"/>
</dbReference>
<feature type="compositionally biased region" description="Basic and acidic residues" evidence="3">
    <location>
        <begin position="381"/>
        <end position="391"/>
    </location>
</feature>
<name>A0AAN7LNW7_TRANT</name>
<gene>
    <name evidence="5" type="ORF">SAY86_018814</name>
</gene>